<feature type="domain" description="Integrase catalytic" evidence="1">
    <location>
        <begin position="1"/>
        <end position="106"/>
    </location>
</feature>
<dbReference type="Gene3D" id="3.30.420.10">
    <property type="entry name" value="Ribonuclease H-like superfamily/Ribonuclease H"/>
    <property type="match status" value="1"/>
</dbReference>
<dbReference type="EMBL" id="GALX01006607">
    <property type="protein sequence ID" value="JAB61859.1"/>
    <property type="molecule type" value="Transcribed_RNA"/>
</dbReference>
<dbReference type="SUPFAM" id="SSF53098">
    <property type="entry name" value="Ribonuclease H-like"/>
    <property type="match status" value="1"/>
</dbReference>
<feature type="non-terminal residue" evidence="2">
    <location>
        <position position="1"/>
    </location>
</feature>
<accession>V5GCV1</accession>
<dbReference type="AlphaFoldDB" id="V5GCV1"/>
<protein>
    <submittedName>
        <fullName evidence="2">Retrovirus-related Pol polyprotein from transposon</fullName>
    </submittedName>
</protein>
<dbReference type="PANTHER" id="PTHR37984">
    <property type="entry name" value="PROTEIN CBG26694"/>
    <property type="match status" value="1"/>
</dbReference>
<feature type="non-terminal residue" evidence="2">
    <location>
        <position position="106"/>
    </location>
</feature>
<dbReference type="PROSITE" id="PS50994">
    <property type="entry name" value="INTEGRASE"/>
    <property type="match status" value="1"/>
</dbReference>
<proteinExistence type="predicted"/>
<dbReference type="PANTHER" id="PTHR37984:SF5">
    <property type="entry name" value="PROTEIN NYNRIN-LIKE"/>
    <property type="match status" value="1"/>
</dbReference>
<evidence type="ECO:0000313" key="2">
    <source>
        <dbReference type="EMBL" id="JAB61859.1"/>
    </source>
</evidence>
<dbReference type="GO" id="GO:0015074">
    <property type="term" value="P:DNA integration"/>
    <property type="evidence" value="ECO:0007669"/>
    <property type="project" value="InterPro"/>
</dbReference>
<dbReference type="InterPro" id="IPR036397">
    <property type="entry name" value="RNaseH_sf"/>
</dbReference>
<reference evidence="2" key="1">
    <citation type="submission" date="2013-07" db="EMBL/GenBank/DDBJ databases">
        <title>Midgut Transcriptome Profiling of Anoplphora glabripennis, a Lignocellulose Degrading, Wood-Boring Cerambycid.</title>
        <authorList>
            <person name="Scully E.D."/>
            <person name="Hoover K."/>
            <person name="Carlson J.E."/>
            <person name="Tien M."/>
            <person name="Geib S.M."/>
        </authorList>
    </citation>
    <scope>NUCLEOTIDE SEQUENCE</scope>
</reference>
<dbReference type="InterPro" id="IPR012337">
    <property type="entry name" value="RNaseH-like_sf"/>
</dbReference>
<organism evidence="2">
    <name type="scientific">Anoplophora glabripennis</name>
    <name type="common">Asian longhorn beetle</name>
    <name type="synonym">Anoplophora nobilis</name>
    <dbReference type="NCBI Taxonomy" id="217634"/>
    <lineage>
        <taxon>Eukaryota</taxon>
        <taxon>Metazoa</taxon>
        <taxon>Ecdysozoa</taxon>
        <taxon>Arthropoda</taxon>
        <taxon>Hexapoda</taxon>
        <taxon>Insecta</taxon>
        <taxon>Pterygota</taxon>
        <taxon>Neoptera</taxon>
        <taxon>Endopterygota</taxon>
        <taxon>Coleoptera</taxon>
        <taxon>Polyphaga</taxon>
        <taxon>Cucujiformia</taxon>
        <taxon>Chrysomeloidea</taxon>
        <taxon>Cerambycidae</taxon>
        <taxon>Lamiinae</taxon>
        <taxon>Lamiini</taxon>
        <taxon>Anoplophora</taxon>
    </lineage>
</organism>
<dbReference type="GO" id="GO:0003676">
    <property type="term" value="F:nucleic acid binding"/>
    <property type="evidence" value="ECO:0007669"/>
    <property type="project" value="InterPro"/>
</dbReference>
<name>V5GCV1_ANOGL</name>
<gene>
    <name evidence="2" type="primary">POL4</name>
</gene>
<dbReference type="InterPro" id="IPR001584">
    <property type="entry name" value="Integrase_cat-core"/>
</dbReference>
<sequence length="106" mass="12371">FRKYNQGNGYAVTLQCELTKYVVIIPIPNKEAKTVAKAIFENFILIYGSMKQVRTDMGTEYKNQIFQNLFQLMKTAHKMSTAYHSQTFGACEINHRVFNDMKMYIN</sequence>
<dbReference type="InterPro" id="IPR050951">
    <property type="entry name" value="Retrovirus_Pol_polyprotein"/>
</dbReference>
<dbReference type="Pfam" id="PF00665">
    <property type="entry name" value="rve"/>
    <property type="match status" value="1"/>
</dbReference>
<evidence type="ECO:0000259" key="1">
    <source>
        <dbReference type="PROSITE" id="PS50994"/>
    </source>
</evidence>